<evidence type="ECO:0000256" key="1">
    <source>
        <dbReference type="ARBA" id="ARBA00022490"/>
    </source>
</evidence>
<accession>A0A128EXD2</accession>
<dbReference type="GO" id="GO:0005829">
    <property type="term" value="C:cytosol"/>
    <property type="evidence" value="ECO:0007669"/>
    <property type="project" value="TreeGrafter"/>
</dbReference>
<protein>
    <recommendedName>
        <fullName evidence="5">Putative pre-16S rRNA nuclease</fullName>
        <ecNumber evidence="5">3.1.-.-</ecNumber>
    </recommendedName>
</protein>
<dbReference type="SUPFAM" id="SSF53098">
    <property type="entry name" value="Ribonuclease H-like"/>
    <property type="match status" value="1"/>
</dbReference>
<evidence type="ECO:0000256" key="5">
    <source>
        <dbReference type="HAMAP-Rule" id="MF_00651"/>
    </source>
</evidence>
<dbReference type="AlphaFoldDB" id="A0A128EXD2"/>
<dbReference type="FunFam" id="3.30.420.140:FF:000002">
    <property type="entry name" value="Putative pre-16S rRNA nuclease"/>
    <property type="match status" value="1"/>
</dbReference>
<dbReference type="OrthoDB" id="9796140at2"/>
<dbReference type="EC" id="3.1.-.-" evidence="5"/>
<dbReference type="EMBL" id="FIZY01000004">
    <property type="protein sequence ID" value="CZF78830.1"/>
    <property type="molecule type" value="Genomic_DNA"/>
</dbReference>
<evidence type="ECO:0000256" key="3">
    <source>
        <dbReference type="ARBA" id="ARBA00022722"/>
    </source>
</evidence>
<dbReference type="InterPro" id="IPR005227">
    <property type="entry name" value="YqgF"/>
</dbReference>
<evidence type="ECO:0000313" key="7">
    <source>
        <dbReference type="EMBL" id="CZF78830.1"/>
    </source>
</evidence>
<keyword evidence="8" id="KW-1185">Reference proteome</keyword>
<dbReference type="GO" id="GO:0000967">
    <property type="term" value="P:rRNA 5'-end processing"/>
    <property type="evidence" value="ECO:0007669"/>
    <property type="project" value="UniProtKB-UniRule"/>
</dbReference>
<comment type="function">
    <text evidence="5">Could be a nuclease involved in processing of the 5'-end of pre-16S rRNA.</text>
</comment>
<dbReference type="InterPro" id="IPR006641">
    <property type="entry name" value="YqgF/RNaseH-like_dom"/>
</dbReference>
<dbReference type="Proteomes" id="UP000073601">
    <property type="component" value="Unassembled WGS sequence"/>
</dbReference>
<dbReference type="Gene3D" id="3.30.420.140">
    <property type="entry name" value="YqgF/RNase H-like domain"/>
    <property type="match status" value="1"/>
</dbReference>
<proteinExistence type="inferred from homology"/>
<comment type="similarity">
    <text evidence="5">Belongs to the YqgF HJR family.</text>
</comment>
<gene>
    <name evidence="7" type="primary">yqgF</name>
    <name evidence="7" type="ORF">GMA8713_00732</name>
</gene>
<dbReference type="PANTHER" id="PTHR33317">
    <property type="entry name" value="POLYNUCLEOTIDYL TRANSFERASE, RIBONUCLEASE H-LIKE SUPERFAMILY PROTEIN"/>
    <property type="match status" value="1"/>
</dbReference>
<keyword evidence="3 5" id="KW-0540">Nuclease</keyword>
<sequence length="143" mass="15678">MSNIQTVLGFDYGTKSIGVAIGQAITGTARPLKAIKAKDGIPSWEIIEAILKEWTPDLVVVGLPLDLHGGELETITPRARKFANRLKGRFGVNVELHDERLTTTEARSSLFEYGGYKALGKGEIDSQSAVIIVESWFENQYGE</sequence>
<dbReference type="InterPro" id="IPR037027">
    <property type="entry name" value="YqgF/RNaseH-like_dom_sf"/>
</dbReference>
<dbReference type="InterPro" id="IPR012337">
    <property type="entry name" value="RNaseH-like_sf"/>
</dbReference>
<dbReference type="GO" id="GO:0004518">
    <property type="term" value="F:nuclease activity"/>
    <property type="evidence" value="ECO:0007669"/>
    <property type="project" value="UniProtKB-KW"/>
</dbReference>
<evidence type="ECO:0000259" key="6">
    <source>
        <dbReference type="SMART" id="SM00732"/>
    </source>
</evidence>
<dbReference type="SMART" id="SM00732">
    <property type="entry name" value="YqgFc"/>
    <property type="match status" value="1"/>
</dbReference>
<dbReference type="PANTHER" id="PTHR33317:SF4">
    <property type="entry name" value="POLYNUCLEOTIDYL TRANSFERASE, RIBONUCLEASE H-LIKE SUPERFAMILY PROTEIN"/>
    <property type="match status" value="1"/>
</dbReference>
<dbReference type="NCBIfam" id="TIGR00250">
    <property type="entry name" value="RNAse_H_YqgF"/>
    <property type="match status" value="1"/>
</dbReference>
<evidence type="ECO:0000256" key="4">
    <source>
        <dbReference type="ARBA" id="ARBA00022801"/>
    </source>
</evidence>
<keyword evidence="1 5" id="KW-0963">Cytoplasm</keyword>
<dbReference type="RefSeq" id="WP_062705814.1">
    <property type="nucleotide sequence ID" value="NZ_CAWRCI010000004.1"/>
</dbReference>
<dbReference type="CDD" id="cd16964">
    <property type="entry name" value="YqgF"/>
    <property type="match status" value="1"/>
</dbReference>
<keyword evidence="4 5" id="KW-0378">Hydrolase</keyword>
<dbReference type="GO" id="GO:0016788">
    <property type="term" value="F:hydrolase activity, acting on ester bonds"/>
    <property type="evidence" value="ECO:0007669"/>
    <property type="project" value="UniProtKB-UniRule"/>
</dbReference>
<evidence type="ECO:0000313" key="8">
    <source>
        <dbReference type="Proteomes" id="UP000073601"/>
    </source>
</evidence>
<dbReference type="Pfam" id="PF03652">
    <property type="entry name" value="RuvX"/>
    <property type="match status" value="1"/>
</dbReference>
<evidence type="ECO:0000256" key="2">
    <source>
        <dbReference type="ARBA" id="ARBA00022517"/>
    </source>
</evidence>
<reference evidence="8" key="1">
    <citation type="submission" date="2016-02" db="EMBL/GenBank/DDBJ databases">
        <authorList>
            <person name="Rodrigo-Torres Lidia"/>
            <person name="Arahal R.David."/>
        </authorList>
    </citation>
    <scope>NUCLEOTIDE SEQUENCE [LARGE SCALE GENOMIC DNA]</scope>
    <source>
        <strain evidence="8">CECT 8713</strain>
    </source>
</reference>
<feature type="domain" description="YqgF/RNase H-like" evidence="6">
    <location>
        <begin position="5"/>
        <end position="106"/>
    </location>
</feature>
<keyword evidence="2 5" id="KW-0690">Ribosome biogenesis</keyword>
<organism evidence="7 8">
    <name type="scientific">Grimontia marina</name>
    <dbReference type="NCBI Taxonomy" id="646534"/>
    <lineage>
        <taxon>Bacteria</taxon>
        <taxon>Pseudomonadati</taxon>
        <taxon>Pseudomonadota</taxon>
        <taxon>Gammaproteobacteria</taxon>
        <taxon>Vibrionales</taxon>
        <taxon>Vibrionaceae</taxon>
        <taxon>Grimontia</taxon>
    </lineage>
</organism>
<dbReference type="HAMAP" id="MF_00651">
    <property type="entry name" value="Nuclease_YqgF"/>
    <property type="match status" value="1"/>
</dbReference>
<name>A0A128EXD2_9GAMM</name>
<comment type="subcellular location">
    <subcellularLocation>
        <location evidence="5">Cytoplasm</location>
    </subcellularLocation>
</comment>